<dbReference type="SMART" id="SM00401">
    <property type="entry name" value="ZnF_GATA"/>
    <property type="match status" value="1"/>
</dbReference>
<dbReference type="Pfam" id="PF00320">
    <property type="entry name" value="GATA"/>
    <property type="match status" value="1"/>
</dbReference>
<evidence type="ECO:0000259" key="3">
    <source>
        <dbReference type="PROSITE" id="PS50114"/>
    </source>
</evidence>
<dbReference type="InterPro" id="IPR013088">
    <property type="entry name" value="Znf_NHR/GATA"/>
</dbReference>
<evidence type="ECO:0000256" key="1">
    <source>
        <dbReference type="PROSITE-ProRule" id="PRU00094"/>
    </source>
</evidence>
<reference evidence="4 5" key="1">
    <citation type="submission" date="2014-04" db="EMBL/GenBank/DDBJ databases">
        <authorList>
            <consortium name="DOE Joint Genome Institute"/>
            <person name="Kuo A."/>
            <person name="Zuccaro A."/>
            <person name="Kohler A."/>
            <person name="Nagy L.G."/>
            <person name="Floudas D."/>
            <person name="Copeland A."/>
            <person name="Barry K.W."/>
            <person name="Cichocki N."/>
            <person name="Veneault-Fourrey C."/>
            <person name="LaButti K."/>
            <person name="Lindquist E.A."/>
            <person name="Lipzen A."/>
            <person name="Lundell T."/>
            <person name="Morin E."/>
            <person name="Murat C."/>
            <person name="Sun H."/>
            <person name="Tunlid A."/>
            <person name="Henrissat B."/>
            <person name="Grigoriev I.V."/>
            <person name="Hibbett D.S."/>
            <person name="Martin F."/>
            <person name="Nordberg H.P."/>
            <person name="Cantor M.N."/>
            <person name="Hua S.X."/>
        </authorList>
    </citation>
    <scope>NUCLEOTIDE SEQUENCE [LARGE SCALE GENOMIC DNA]</scope>
    <source>
        <strain evidence="4 5">MAFF 305830</strain>
    </source>
</reference>
<dbReference type="EMBL" id="KN824335">
    <property type="protein sequence ID" value="KIM23568.1"/>
    <property type="molecule type" value="Genomic_DNA"/>
</dbReference>
<dbReference type="InterPro" id="IPR013860">
    <property type="entry name" value="AreA_GATA"/>
</dbReference>
<keyword evidence="1" id="KW-0863">Zinc-finger</keyword>
<accession>A0A0C2WAY4</accession>
<organism evidence="4 5">
    <name type="scientific">Serendipita vermifera MAFF 305830</name>
    <dbReference type="NCBI Taxonomy" id="933852"/>
    <lineage>
        <taxon>Eukaryota</taxon>
        <taxon>Fungi</taxon>
        <taxon>Dikarya</taxon>
        <taxon>Basidiomycota</taxon>
        <taxon>Agaricomycotina</taxon>
        <taxon>Agaricomycetes</taxon>
        <taxon>Sebacinales</taxon>
        <taxon>Serendipitaceae</taxon>
        <taxon>Serendipita</taxon>
    </lineage>
</organism>
<dbReference type="SUPFAM" id="SSF57716">
    <property type="entry name" value="Glucocorticoid receptor-like (DNA-binding domain)"/>
    <property type="match status" value="1"/>
</dbReference>
<feature type="domain" description="GATA-type" evidence="3">
    <location>
        <begin position="590"/>
        <end position="621"/>
    </location>
</feature>
<dbReference type="STRING" id="933852.A0A0C2WAY4"/>
<feature type="region of interest" description="Disordered" evidence="2">
    <location>
        <begin position="231"/>
        <end position="260"/>
    </location>
</feature>
<gene>
    <name evidence="4" type="ORF">M408DRAFT_253465</name>
</gene>
<dbReference type="GO" id="GO:0008270">
    <property type="term" value="F:zinc ion binding"/>
    <property type="evidence" value="ECO:0007669"/>
    <property type="project" value="UniProtKB-KW"/>
</dbReference>
<feature type="region of interest" description="Disordered" evidence="2">
    <location>
        <begin position="429"/>
        <end position="518"/>
    </location>
</feature>
<keyword evidence="5" id="KW-1185">Reference proteome</keyword>
<dbReference type="CDD" id="cd00202">
    <property type="entry name" value="ZnF_GATA"/>
    <property type="match status" value="1"/>
</dbReference>
<feature type="compositionally biased region" description="Polar residues" evidence="2">
    <location>
        <begin position="431"/>
        <end position="441"/>
    </location>
</feature>
<keyword evidence="1" id="KW-0862">Zinc</keyword>
<name>A0A0C2WAY4_SERVB</name>
<protein>
    <recommendedName>
        <fullName evidence="3">GATA-type domain-containing protein</fullName>
    </recommendedName>
</protein>
<evidence type="ECO:0000313" key="5">
    <source>
        <dbReference type="Proteomes" id="UP000054097"/>
    </source>
</evidence>
<dbReference type="InterPro" id="IPR000679">
    <property type="entry name" value="Znf_GATA"/>
</dbReference>
<evidence type="ECO:0000313" key="4">
    <source>
        <dbReference type="EMBL" id="KIM23568.1"/>
    </source>
</evidence>
<dbReference type="Gene3D" id="3.30.50.10">
    <property type="entry name" value="Erythroid Transcription Factor GATA-1, subunit A"/>
    <property type="match status" value="1"/>
</dbReference>
<dbReference type="AlphaFoldDB" id="A0A0C2WAY4"/>
<keyword evidence="1" id="KW-0479">Metal-binding</keyword>
<dbReference type="GO" id="GO:0043565">
    <property type="term" value="F:sequence-specific DNA binding"/>
    <property type="evidence" value="ECO:0007669"/>
    <property type="project" value="InterPro"/>
</dbReference>
<dbReference type="OrthoDB" id="515401at2759"/>
<feature type="compositionally biased region" description="Basic and acidic residues" evidence="2">
    <location>
        <begin position="159"/>
        <end position="185"/>
    </location>
</feature>
<dbReference type="GO" id="GO:0006355">
    <property type="term" value="P:regulation of DNA-templated transcription"/>
    <property type="evidence" value="ECO:0007669"/>
    <property type="project" value="InterPro"/>
</dbReference>
<sequence>MAPFVLKFKGNKSFSPLSQISDAETLTRTWKVCTKVASHLEQGQRLENLSWRLWFLQIALVQADNAKQKREFKKFSKGMSDKLDKDKGRAITELQAPNFKRTDSTDKVRLRVEEMAHQRDAGPGGSGNPYGSGPGGAADQHHHQSIQPYQPDEDFQFDAETHGGGDGAKQHGVDHDLDADNEGHHTPTPQHLLLPSHHPSALPYPPPPPTLANAHALSNALTGASGLFIPGSNNSSSSNSTTPRGASYGSSSGMTMNQGQQSQPNIIRFPTIFSSDFGPTSLLCALPSNSNPASFSFESTPSPGPTSAAGYQTFSALGAGANSAIGGHTTTSSSITTQGIYGPHSNMGMRGGNGNSIGVGMQNAETSFDFGVPRPTFEFPIEEILKGDGMDGTGANGASGSGITPWDANNLNASLSLLGESIFGMGGGMNGQWSVQPQEIHSPTTESTTSKFPTTSSASSRQNSMNTAAYGVNNAGGASQSQQQASAAARNSLSPVSVHSNTSNPHATHTSSSSGGNTIIKSEAMYDTIAVTPASATASSSSSSASASVSQQQISGGATASGQVLGGSGGVGSVVPGNVGNTAPGGVKSECANCGATHTPLWRRGLNDELNCNACGLYCKLVRGFF</sequence>
<dbReference type="PRINTS" id="PR00619">
    <property type="entry name" value="GATAZNFINGER"/>
</dbReference>
<feature type="compositionally biased region" description="Low complexity" evidence="2">
    <location>
        <begin position="442"/>
        <end position="460"/>
    </location>
</feature>
<feature type="compositionally biased region" description="Low complexity" evidence="2">
    <location>
        <begin position="475"/>
        <end position="489"/>
    </location>
</feature>
<feature type="compositionally biased region" description="Polar residues" evidence="2">
    <location>
        <begin position="491"/>
        <end position="518"/>
    </location>
</feature>
<feature type="region of interest" description="Disordered" evidence="2">
    <location>
        <begin position="116"/>
        <end position="208"/>
    </location>
</feature>
<reference evidence="5" key="2">
    <citation type="submission" date="2015-01" db="EMBL/GenBank/DDBJ databases">
        <title>Evolutionary Origins and Diversification of the Mycorrhizal Mutualists.</title>
        <authorList>
            <consortium name="DOE Joint Genome Institute"/>
            <consortium name="Mycorrhizal Genomics Consortium"/>
            <person name="Kohler A."/>
            <person name="Kuo A."/>
            <person name="Nagy L.G."/>
            <person name="Floudas D."/>
            <person name="Copeland A."/>
            <person name="Barry K.W."/>
            <person name="Cichocki N."/>
            <person name="Veneault-Fourrey C."/>
            <person name="LaButti K."/>
            <person name="Lindquist E.A."/>
            <person name="Lipzen A."/>
            <person name="Lundell T."/>
            <person name="Morin E."/>
            <person name="Murat C."/>
            <person name="Riley R."/>
            <person name="Ohm R."/>
            <person name="Sun H."/>
            <person name="Tunlid A."/>
            <person name="Henrissat B."/>
            <person name="Grigoriev I.V."/>
            <person name="Hibbett D.S."/>
            <person name="Martin F."/>
        </authorList>
    </citation>
    <scope>NUCLEOTIDE SEQUENCE [LARGE SCALE GENOMIC DNA]</scope>
    <source>
        <strain evidence="5">MAFF 305830</strain>
    </source>
</reference>
<dbReference type="HOGENOM" id="CLU_436902_0_0_1"/>
<feature type="compositionally biased region" description="Gly residues" evidence="2">
    <location>
        <begin position="122"/>
        <end position="136"/>
    </location>
</feature>
<dbReference type="Proteomes" id="UP000054097">
    <property type="component" value="Unassembled WGS sequence"/>
</dbReference>
<evidence type="ECO:0000256" key="2">
    <source>
        <dbReference type="SAM" id="MobiDB-lite"/>
    </source>
</evidence>
<dbReference type="PROSITE" id="PS50114">
    <property type="entry name" value="GATA_ZN_FINGER_2"/>
    <property type="match status" value="1"/>
</dbReference>
<feature type="compositionally biased region" description="Low complexity" evidence="2">
    <location>
        <begin position="186"/>
        <end position="201"/>
    </location>
</feature>
<dbReference type="Pfam" id="PF08550">
    <property type="entry name" value="GATA_AreA"/>
    <property type="match status" value="1"/>
</dbReference>
<proteinExistence type="predicted"/>
<feature type="compositionally biased region" description="Polar residues" evidence="2">
    <location>
        <begin position="241"/>
        <end position="260"/>
    </location>
</feature>